<dbReference type="RefSeq" id="WP_014325594.1">
    <property type="nucleotide sequence ID" value="NZ_CP010546.1"/>
</dbReference>
<dbReference type="InterPro" id="IPR041711">
    <property type="entry name" value="Met-tRNA-FMT_N"/>
</dbReference>
<organism evidence="10 11">
    <name type="scientific">Mycoplasmoides pneumoniae (strain ATCC 15531 / DSM 23978 / CIP 103766 / NBRC 14401 / NCTC 10119 / FH)</name>
    <name type="common">Mycoplasma pneumoniae</name>
    <dbReference type="NCBI Taxonomy" id="722438"/>
    <lineage>
        <taxon>Bacteria</taxon>
        <taxon>Bacillati</taxon>
        <taxon>Mycoplasmatota</taxon>
        <taxon>Mycoplasmoidales</taxon>
        <taxon>Mycoplasmoidaceae</taxon>
        <taxon>Mycoplasmoides</taxon>
    </lineage>
</organism>
<dbReference type="PaxDb" id="722438-MPNE_0640"/>
<gene>
    <name evidence="10" type="primary">fmt</name>
    <name evidence="10" type="ordered locus">MPNE_0640</name>
</gene>
<proteinExistence type="inferred from homology"/>
<dbReference type="GO" id="GO:0005829">
    <property type="term" value="C:cytosol"/>
    <property type="evidence" value="ECO:0007669"/>
    <property type="project" value="TreeGrafter"/>
</dbReference>
<feature type="domain" description="Formyl transferase C-terminal" evidence="9">
    <location>
        <begin position="202"/>
        <end position="301"/>
    </location>
</feature>
<dbReference type="Pfam" id="PF00551">
    <property type="entry name" value="Formyl_trans_N"/>
    <property type="match status" value="1"/>
</dbReference>
<dbReference type="GeneID" id="66608775"/>
<dbReference type="Proteomes" id="UP000007756">
    <property type="component" value="Chromosome"/>
</dbReference>
<dbReference type="InterPro" id="IPR036477">
    <property type="entry name" value="Formyl_transf_N_sf"/>
</dbReference>
<dbReference type="EMBL" id="CP002077">
    <property type="protein sequence ID" value="ADK87283.1"/>
    <property type="molecule type" value="Genomic_DNA"/>
</dbReference>
<evidence type="ECO:0000256" key="3">
    <source>
        <dbReference type="ARBA" id="ARBA00012261"/>
    </source>
</evidence>
<dbReference type="SUPFAM" id="SSF53328">
    <property type="entry name" value="Formyltransferase"/>
    <property type="match status" value="1"/>
</dbReference>
<dbReference type="STRING" id="722438.F539_03080"/>
<evidence type="ECO:0000256" key="7">
    <source>
        <dbReference type="ARBA" id="ARBA00048558"/>
    </source>
</evidence>
<dbReference type="InterPro" id="IPR037022">
    <property type="entry name" value="Formyl_trans_C_sf"/>
</dbReference>
<dbReference type="EC" id="2.1.2.9" evidence="3"/>
<sequence length="311" mass="34921">MIKVVFFGTSTLSKCCLEAIFQDPEFVVCGVVTQPDKVNERNNKINFSAVKQFCIENNIPCFQPEKNIQIKTELAQLQADIGVCVAFGQYIHNDIINLFPYKIANLHPSKLPLLRGGAPLHWTIINGFTTSSLSVIELVQKMDSGPIWKQKDFKVNPNWNTGDLFEYVQTHAPQFLIQCLKEIVSGKSQWKEQINPPTFGLNIKKEQERLDLNLEPKAFINWVKGLAPKPGGWLEFEGQNIKILQATYLGKMTSTTAVGQITKISKQGIEIALANDEIVLLQIIQIPGKRAMGVSEIINGKHPFAEGKFFH</sequence>
<feature type="domain" description="Formyl transferase N-terminal" evidence="8">
    <location>
        <begin position="3"/>
        <end position="179"/>
    </location>
</feature>
<dbReference type="PATRIC" id="fig|722438.3.peg.617"/>
<name>A0A0H3DNM5_MYCPB</name>
<accession>A0A0H3DNM5</accession>
<dbReference type="PANTHER" id="PTHR11138">
    <property type="entry name" value="METHIONYL-TRNA FORMYLTRANSFERASE"/>
    <property type="match status" value="1"/>
</dbReference>
<dbReference type="InterPro" id="IPR011034">
    <property type="entry name" value="Formyl_transferase-like_C_sf"/>
</dbReference>
<dbReference type="Gene3D" id="3.10.25.10">
    <property type="entry name" value="Formyl transferase, C-terminal domain"/>
    <property type="match status" value="1"/>
</dbReference>
<dbReference type="HOGENOM" id="CLU_033347_1_1_14"/>
<evidence type="ECO:0000256" key="1">
    <source>
        <dbReference type="ARBA" id="ARBA00002606"/>
    </source>
</evidence>
<protein>
    <recommendedName>
        <fullName evidence="4">Methionyl-tRNA formyltransferase</fullName>
        <ecNumber evidence="3">2.1.2.9</ecNumber>
    </recommendedName>
</protein>
<dbReference type="eggNOG" id="COG0223">
    <property type="taxonomic scope" value="Bacteria"/>
</dbReference>
<evidence type="ECO:0000259" key="9">
    <source>
        <dbReference type="Pfam" id="PF02911"/>
    </source>
</evidence>
<dbReference type="KEGG" id="mpj:MPNE_0640"/>
<dbReference type="AlphaFoldDB" id="A0A0H3DNM5"/>
<dbReference type="SUPFAM" id="SSF50486">
    <property type="entry name" value="FMT C-terminal domain-like"/>
    <property type="match status" value="1"/>
</dbReference>
<evidence type="ECO:0000259" key="8">
    <source>
        <dbReference type="Pfam" id="PF00551"/>
    </source>
</evidence>
<dbReference type="CDD" id="cd08646">
    <property type="entry name" value="FMT_core_Met-tRNA-FMT_N"/>
    <property type="match status" value="1"/>
</dbReference>
<keyword evidence="6" id="KW-0648">Protein biosynthesis</keyword>
<evidence type="ECO:0000256" key="4">
    <source>
        <dbReference type="ARBA" id="ARBA00016014"/>
    </source>
</evidence>
<dbReference type="Pfam" id="PF02911">
    <property type="entry name" value="Formyl_trans_C"/>
    <property type="match status" value="1"/>
</dbReference>
<reference evidence="10 11" key="1">
    <citation type="journal article" date="2010" name="Appl. Environ. Microbiol.">
        <title>Targeted chromosomal knockouts in Mycoplasma pneumoniae.</title>
        <authorList>
            <person name="Krishnakumar R."/>
            <person name="Assad-Garcia N."/>
            <person name="Benders G.A."/>
            <person name="Phan Q."/>
            <person name="Montague M.G."/>
            <person name="Glass J.I."/>
        </authorList>
    </citation>
    <scope>NUCLEOTIDE SEQUENCE [LARGE SCALE GENOMIC DNA]</scope>
    <source>
        <strain evidence="11">ATCC 15531 / DSM 22911 / NBRC 14401 / NCTC 10119 / FH</strain>
    </source>
</reference>
<dbReference type="NCBIfam" id="TIGR00460">
    <property type="entry name" value="fmt"/>
    <property type="match status" value="1"/>
</dbReference>
<evidence type="ECO:0000256" key="6">
    <source>
        <dbReference type="ARBA" id="ARBA00022917"/>
    </source>
</evidence>
<evidence type="ECO:0000313" key="10">
    <source>
        <dbReference type="EMBL" id="ADK87283.1"/>
    </source>
</evidence>
<dbReference type="PANTHER" id="PTHR11138:SF5">
    <property type="entry name" value="METHIONYL-TRNA FORMYLTRANSFERASE, MITOCHONDRIAL"/>
    <property type="match status" value="1"/>
</dbReference>
<dbReference type="InterPro" id="IPR002376">
    <property type="entry name" value="Formyl_transf_N"/>
</dbReference>
<evidence type="ECO:0000256" key="2">
    <source>
        <dbReference type="ARBA" id="ARBA00010699"/>
    </source>
</evidence>
<dbReference type="InterPro" id="IPR005793">
    <property type="entry name" value="Formyl_trans_C"/>
</dbReference>
<dbReference type="InterPro" id="IPR005794">
    <property type="entry name" value="Fmt"/>
</dbReference>
<comment type="similarity">
    <text evidence="2">Belongs to the Fmt family.</text>
</comment>
<comment type="catalytic activity">
    <reaction evidence="7">
        <text>L-methionyl-tRNA(fMet) + (6R)-10-formyltetrahydrofolate = N-formyl-L-methionyl-tRNA(fMet) + (6S)-5,6,7,8-tetrahydrofolate + H(+)</text>
        <dbReference type="Rhea" id="RHEA:24380"/>
        <dbReference type="Rhea" id="RHEA-COMP:9952"/>
        <dbReference type="Rhea" id="RHEA-COMP:9953"/>
        <dbReference type="ChEBI" id="CHEBI:15378"/>
        <dbReference type="ChEBI" id="CHEBI:57453"/>
        <dbReference type="ChEBI" id="CHEBI:78530"/>
        <dbReference type="ChEBI" id="CHEBI:78844"/>
        <dbReference type="ChEBI" id="CHEBI:195366"/>
        <dbReference type="EC" id="2.1.2.9"/>
    </reaction>
</comment>
<evidence type="ECO:0000256" key="5">
    <source>
        <dbReference type="ARBA" id="ARBA00022679"/>
    </source>
</evidence>
<dbReference type="GO" id="GO:0004479">
    <property type="term" value="F:methionyl-tRNA formyltransferase activity"/>
    <property type="evidence" value="ECO:0007669"/>
    <property type="project" value="UniProtKB-EC"/>
</dbReference>
<keyword evidence="5 10" id="KW-0808">Transferase</keyword>
<dbReference type="Gene3D" id="3.40.50.170">
    <property type="entry name" value="Formyl transferase, N-terminal domain"/>
    <property type="match status" value="1"/>
</dbReference>
<evidence type="ECO:0000313" key="11">
    <source>
        <dbReference type="Proteomes" id="UP000007756"/>
    </source>
</evidence>
<comment type="function">
    <text evidence="1">Attaches a formyl group to the free amino group of methionyl-tRNA(fMet). The formyl group appears to play a dual role in the initiator identity of N-formylmethionyl-tRNA by promoting its recognition by IF2 and preventing the misappropriation of this tRNA by the elongation apparatus.</text>
</comment>